<evidence type="ECO:0000313" key="2">
    <source>
        <dbReference type="EMBL" id="MEU1952909.1"/>
    </source>
</evidence>
<comment type="caution">
    <text evidence="2">The sequence shown here is derived from an EMBL/GenBank/DDBJ whole genome shotgun (WGS) entry which is preliminary data.</text>
</comment>
<proteinExistence type="predicted"/>
<accession>A0ABV2WPT8</accession>
<dbReference type="Proteomes" id="UP001550628">
    <property type="component" value="Unassembled WGS sequence"/>
</dbReference>
<organism evidence="2 3">
    <name type="scientific">Nocardia rhamnosiphila</name>
    <dbReference type="NCBI Taxonomy" id="426716"/>
    <lineage>
        <taxon>Bacteria</taxon>
        <taxon>Bacillati</taxon>
        <taxon>Actinomycetota</taxon>
        <taxon>Actinomycetes</taxon>
        <taxon>Mycobacteriales</taxon>
        <taxon>Nocardiaceae</taxon>
        <taxon>Nocardia</taxon>
    </lineage>
</organism>
<keyword evidence="3" id="KW-1185">Reference proteome</keyword>
<feature type="compositionally biased region" description="Pro residues" evidence="1">
    <location>
        <begin position="1"/>
        <end position="10"/>
    </location>
</feature>
<feature type="region of interest" description="Disordered" evidence="1">
    <location>
        <begin position="1"/>
        <end position="53"/>
    </location>
</feature>
<evidence type="ECO:0000313" key="3">
    <source>
        <dbReference type="Proteomes" id="UP001550628"/>
    </source>
</evidence>
<feature type="compositionally biased region" description="Low complexity" evidence="1">
    <location>
        <begin position="80"/>
        <end position="92"/>
    </location>
</feature>
<feature type="region of interest" description="Disordered" evidence="1">
    <location>
        <begin position="79"/>
        <end position="98"/>
    </location>
</feature>
<protein>
    <submittedName>
        <fullName evidence="2">Uncharacterized protein</fullName>
    </submittedName>
</protein>
<dbReference type="EMBL" id="JBEYBF010000008">
    <property type="protein sequence ID" value="MEU1952909.1"/>
    <property type="molecule type" value="Genomic_DNA"/>
</dbReference>
<evidence type="ECO:0000256" key="1">
    <source>
        <dbReference type="SAM" id="MobiDB-lite"/>
    </source>
</evidence>
<reference evidence="2 3" key="1">
    <citation type="submission" date="2024-06" db="EMBL/GenBank/DDBJ databases">
        <title>The Natural Products Discovery Center: Release of the First 8490 Sequenced Strains for Exploring Actinobacteria Biosynthetic Diversity.</title>
        <authorList>
            <person name="Kalkreuter E."/>
            <person name="Kautsar S.A."/>
            <person name="Yang D."/>
            <person name="Bader C.D."/>
            <person name="Teijaro C.N."/>
            <person name="Fluegel L."/>
            <person name="Davis C.M."/>
            <person name="Simpson J.R."/>
            <person name="Lauterbach L."/>
            <person name="Steele A.D."/>
            <person name="Gui C."/>
            <person name="Meng S."/>
            <person name="Li G."/>
            <person name="Viehrig K."/>
            <person name="Ye F."/>
            <person name="Su P."/>
            <person name="Kiefer A.F."/>
            <person name="Nichols A."/>
            <person name="Cepeda A.J."/>
            <person name="Yan W."/>
            <person name="Fan B."/>
            <person name="Jiang Y."/>
            <person name="Adhikari A."/>
            <person name="Zheng C.-J."/>
            <person name="Schuster L."/>
            <person name="Cowan T.M."/>
            <person name="Smanski M.J."/>
            <person name="Chevrette M.G."/>
            <person name="De Carvalho L.P.S."/>
            <person name="Shen B."/>
        </authorList>
    </citation>
    <scope>NUCLEOTIDE SEQUENCE [LARGE SCALE GENOMIC DNA]</scope>
    <source>
        <strain evidence="2 3">NPDC019708</strain>
    </source>
</reference>
<sequence>MNQPEPAPRPPARRPSSGPHTARAESPAPDHGARVPDSVVSGGRWPRPTELLPERPRILIGLLSAVLVLGAARSGYRLVGRGNRAATGRAAPATPPGS</sequence>
<name>A0ABV2WPT8_9NOCA</name>
<gene>
    <name evidence="2" type="ORF">ABZ510_13685</name>
</gene>
<dbReference type="RefSeq" id="WP_356953917.1">
    <property type="nucleotide sequence ID" value="NZ_JBEYBD010000001.1"/>
</dbReference>